<organism evidence="2 3">
    <name type="scientific">Portunus trituberculatus</name>
    <name type="common">Swimming crab</name>
    <name type="synonym">Neptunus trituberculatus</name>
    <dbReference type="NCBI Taxonomy" id="210409"/>
    <lineage>
        <taxon>Eukaryota</taxon>
        <taxon>Metazoa</taxon>
        <taxon>Ecdysozoa</taxon>
        <taxon>Arthropoda</taxon>
        <taxon>Crustacea</taxon>
        <taxon>Multicrustacea</taxon>
        <taxon>Malacostraca</taxon>
        <taxon>Eumalacostraca</taxon>
        <taxon>Eucarida</taxon>
        <taxon>Decapoda</taxon>
        <taxon>Pleocyemata</taxon>
        <taxon>Brachyura</taxon>
        <taxon>Eubrachyura</taxon>
        <taxon>Portunoidea</taxon>
        <taxon>Portunidae</taxon>
        <taxon>Portuninae</taxon>
        <taxon>Portunus</taxon>
    </lineage>
</organism>
<reference evidence="2 3" key="1">
    <citation type="submission" date="2019-05" db="EMBL/GenBank/DDBJ databases">
        <title>Another draft genome of Portunus trituberculatus and its Hox gene families provides insights of decapod evolution.</title>
        <authorList>
            <person name="Jeong J.-H."/>
            <person name="Song I."/>
            <person name="Kim S."/>
            <person name="Choi T."/>
            <person name="Kim D."/>
            <person name="Ryu S."/>
            <person name="Kim W."/>
        </authorList>
    </citation>
    <scope>NUCLEOTIDE SEQUENCE [LARGE SCALE GENOMIC DNA]</scope>
    <source>
        <tissue evidence="2">Muscle</tissue>
    </source>
</reference>
<protein>
    <submittedName>
        <fullName evidence="2">Uncharacterized protein</fullName>
    </submittedName>
</protein>
<proteinExistence type="predicted"/>
<evidence type="ECO:0000256" key="1">
    <source>
        <dbReference type="SAM" id="MobiDB-lite"/>
    </source>
</evidence>
<evidence type="ECO:0000313" key="2">
    <source>
        <dbReference type="EMBL" id="MPC26260.1"/>
    </source>
</evidence>
<dbReference type="EMBL" id="VSRR010001578">
    <property type="protein sequence ID" value="MPC26260.1"/>
    <property type="molecule type" value="Genomic_DNA"/>
</dbReference>
<dbReference type="AlphaFoldDB" id="A0A5B7DXH1"/>
<evidence type="ECO:0000313" key="3">
    <source>
        <dbReference type="Proteomes" id="UP000324222"/>
    </source>
</evidence>
<name>A0A5B7DXH1_PORTR</name>
<keyword evidence="3" id="KW-1185">Reference proteome</keyword>
<accession>A0A5B7DXH1</accession>
<feature type="region of interest" description="Disordered" evidence="1">
    <location>
        <begin position="1"/>
        <end position="21"/>
    </location>
</feature>
<dbReference type="Proteomes" id="UP000324222">
    <property type="component" value="Unassembled WGS sequence"/>
</dbReference>
<gene>
    <name evidence="2" type="ORF">E2C01_019396</name>
</gene>
<sequence length="198" mass="21189">MEKPRGQPEATPGNLTMETRSHYTEPCHTYHGDLTKKRLKKGVRNRSDGVKAAPEKREVVNKAVAVAGVTGGGCRVRWEGAELTAFACAATPFTSSTPGSNPGTTGSSSSLSAVHLFQPTLANHLSTLHSILIPASLKERPQYMPGFNSLIFMALNIKEDSSLDIPARDNRATRASTTLCQSVTPPFLPHCTSLSSSL</sequence>
<comment type="caution">
    <text evidence="2">The sequence shown here is derived from an EMBL/GenBank/DDBJ whole genome shotgun (WGS) entry which is preliminary data.</text>
</comment>